<keyword evidence="1" id="KW-0805">Transcription regulation</keyword>
<evidence type="ECO:0000313" key="6">
    <source>
        <dbReference type="Proteomes" id="UP000732105"/>
    </source>
</evidence>
<dbReference type="PRINTS" id="PR00035">
    <property type="entry name" value="HTHGNTR"/>
</dbReference>
<dbReference type="SUPFAM" id="SSF46785">
    <property type="entry name" value="Winged helix' DNA-binding domain"/>
    <property type="match status" value="1"/>
</dbReference>
<keyword evidence="3" id="KW-0804">Transcription</keyword>
<dbReference type="SMART" id="SM00345">
    <property type="entry name" value="HTH_GNTR"/>
    <property type="match status" value="1"/>
</dbReference>
<dbReference type="RefSeq" id="WP_171595139.1">
    <property type="nucleotide sequence ID" value="NZ_RZNH01000011.1"/>
</dbReference>
<dbReference type="Proteomes" id="UP000732105">
    <property type="component" value="Unassembled WGS sequence"/>
</dbReference>
<dbReference type="InterPro" id="IPR036390">
    <property type="entry name" value="WH_DNA-bd_sf"/>
</dbReference>
<dbReference type="Gene3D" id="3.40.1410.10">
    <property type="entry name" value="Chorismate lyase-like"/>
    <property type="match status" value="1"/>
</dbReference>
<evidence type="ECO:0000256" key="2">
    <source>
        <dbReference type="ARBA" id="ARBA00023125"/>
    </source>
</evidence>
<dbReference type="InterPro" id="IPR050679">
    <property type="entry name" value="Bact_HTH_transcr_reg"/>
</dbReference>
<evidence type="ECO:0000313" key="5">
    <source>
        <dbReference type="EMBL" id="NOU59867.1"/>
    </source>
</evidence>
<reference evidence="5 6" key="1">
    <citation type="submission" date="2018-12" db="EMBL/GenBank/DDBJ databases">
        <title>Marinifilum JC070 sp. nov., a marine bacterium isolated from Yongle Blue Hole in the South China Sea.</title>
        <authorList>
            <person name="Fu T."/>
        </authorList>
    </citation>
    <scope>NUCLEOTIDE SEQUENCE [LARGE SCALE GENOMIC DNA]</scope>
    <source>
        <strain evidence="5 6">JC070</strain>
    </source>
</reference>
<keyword evidence="6" id="KW-1185">Reference proteome</keyword>
<protein>
    <submittedName>
        <fullName evidence="5">GntR family transcriptional regulator</fullName>
    </submittedName>
</protein>
<comment type="caution">
    <text evidence="5">The sequence shown here is derived from an EMBL/GenBank/DDBJ whole genome shotgun (WGS) entry which is preliminary data.</text>
</comment>
<organism evidence="5 6">
    <name type="scientific">Marinifilum caeruleilacunae</name>
    <dbReference type="NCBI Taxonomy" id="2499076"/>
    <lineage>
        <taxon>Bacteria</taxon>
        <taxon>Pseudomonadati</taxon>
        <taxon>Bacteroidota</taxon>
        <taxon>Bacteroidia</taxon>
        <taxon>Marinilabiliales</taxon>
        <taxon>Marinifilaceae</taxon>
    </lineage>
</organism>
<dbReference type="CDD" id="cd07377">
    <property type="entry name" value="WHTH_GntR"/>
    <property type="match status" value="1"/>
</dbReference>
<dbReference type="InterPro" id="IPR028978">
    <property type="entry name" value="Chorismate_lyase_/UTRA_dom_sf"/>
</dbReference>
<accession>A0ABX1WUX5</accession>
<dbReference type="PANTHER" id="PTHR44846:SF1">
    <property type="entry name" value="MANNOSYL-D-GLYCERATE TRANSPORT_METABOLISM SYSTEM REPRESSOR MNGR-RELATED"/>
    <property type="match status" value="1"/>
</dbReference>
<sequence length="242" mass="27705">MELKIDHKSPIPLHAQVEILLRKLIEMPEYQKGGLLPKEVDLAKKLGISRNTLRQATNKLEYEGLLIRKKGIGTKVAEKRITTNLDNWLSFTQEMSEKGVGFKNYAVEVKWVKADEKLANFFEVELGTEVLSLCRLRGAADGPFVYFESYFHPRIQMTGNEDFSRPLYEILENDYHIIPTTSKENLKARSASAITAERLAIKKGEPVMVRERFVSDPGGRPIEYNIGFYNAEKFTYSITITR</sequence>
<gene>
    <name evidence="5" type="ORF">ELS83_08535</name>
</gene>
<evidence type="ECO:0000256" key="3">
    <source>
        <dbReference type="ARBA" id="ARBA00023163"/>
    </source>
</evidence>
<keyword evidence="2" id="KW-0238">DNA-binding</keyword>
<evidence type="ECO:0000256" key="1">
    <source>
        <dbReference type="ARBA" id="ARBA00023015"/>
    </source>
</evidence>
<name>A0ABX1WUX5_9BACT</name>
<dbReference type="InterPro" id="IPR036388">
    <property type="entry name" value="WH-like_DNA-bd_sf"/>
</dbReference>
<dbReference type="SMART" id="SM00866">
    <property type="entry name" value="UTRA"/>
    <property type="match status" value="1"/>
</dbReference>
<dbReference type="EMBL" id="RZNH01000011">
    <property type="protein sequence ID" value="NOU59867.1"/>
    <property type="molecule type" value="Genomic_DNA"/>
</dbReference>
<evidence type="ECO:0000259" key="4">
    <source>
        <dbReference type="PROSITE" id="PS50949"/>
    </source>
</evidence>
<dbReference type="Gene3D" id="1.10.10.10">
    <property type="entry name" value="Winged helix-like DNA-binding domain superfamily/Winged helix DNA-binding domain"/>
    <property type="match status" value="1"/>
</dbReference>
<dbReference type="InterPro" id="IPR000524">
    <property type="entry name" value="Tscrpt_reg_HTH_GntR"/>
</dbReference>
<dbReference type="SUPFAM" id="SSF64288">
    <property type="entry name" value="Chorismate lyase-like"/>
    <property type="match status" value="1"/>
</dbReference>
<dbReference type="PROSITE" id="PS50949">
    <property type="entry name" value="HTH_GNTR"/>
    <property type="match status" value="1"/>
</dbReference>
<dbReference type="PANTHER" id="PTHR44846">
    <property type="entry name" value="MANNOSYL-D-GLYCERATE TRANSPORT/METABOLISM SYSTEM REPRESSOR MNGR-RELATED"/>
    <property type="match status" value="1"/>
</dbReference>
<dbReference type="Pfam" id="PF00392">
    <property type="entry name" value="GntR"/>
    <property type="match status" value="1"/>
</dbReference>
<dbReference type="Pfam" id="PF07702">
    <property type="entry name" value="UTRA"/>
    <property type="match status" value="1"/>
</dbReference>
<proteinExistence type="predicted"/>
<dbReference type="InterPro" id="IPR011663">
    <property type="entry name" value="UTRA"/>
</dbReference>
<feature type="domain" description="HTH gntR-type" evidence="4">
    <location>
        <begin position="11"/>
        <end position="79"/>
    </location>
</feature>